<name>A0AAW2DIA2_9ROSI</name>
<comment type="caution">
    <text evidence="2">The sequence shown here is derived from an EMBL/GenBank/DDBJ whole genome shotgun (WGS) entry which is preliminary data.</text>
</comment>
<dbReference type="EMBL" id="JAZDWU010000003">
    <property type="protein sequence ID" value="KAL0009020.1"/>
    <property type="molecule type" value="Genomic_DNA"/>
</dbReference>
<keyword evidence="3" id="KW-1185">Reference proteome</keyword>
<evidence type="ECO:0000313" key="3">
    <source>
        <dbReference type="Proteomes" id="UP001459277"/>
    </source>
</evidence>
<organism evidence="2 3">
    <name type="scientific">Lithocarpus litseifolius</name>
    <dbReference type="NCBI Taxonomy" id="425828"/>
    <lineage>
        <taxon>Eukaryota</taxon>
        <taxon>Viridiplantae</taxon>
        <taxon>Streptophyta</taxon>
        <taxon>Embryophyta</taxon>
        <taxon>Tracheophyta</taxon>
        <taxon>Spermatophyta</taxon>
        <taxon>Magnoliopsida</taxon>
        <taxon>eudicotyledons</taxon>
        <taxon>Gunneridae</taxon>
        <taxon>Pentapetalae</taxon>
        <taxon>rosids</taxon>
        <taxon>fabids</taxon>
        <taxon>Fagales</taxon>
        <taxon>Fagaceae</taxon>
        <taxon>Lithocarpus</taxon>
    </lineage>
</organism>
<evidence type="ECO:0000256" key="1">
    <source>
        <dbReference type="SAM" id="Coils"/>
    </source>
</evidence>
<dbReference type="AlphaFoldDB" id="A0AAW2DIA2"/>
<reference evidence="2 3" key="1">
    <citation type="submission" date="2024-01" db="EMBL/GenBank/DDBJ databases">
        <title>A telomere-to-telomere, gap-free genome of sweet tea (Lithocarpus litseifolius).</title>
        <authorList>
            <person name="Zhou J."/>
        </authorList>
    </citation>
    <scope>NUCLEOTIDE SEQUENCE [LARGE SCALE GENOMIC DNA]</scope>
    <source>
        <strain evidence="2">Zhou-2022a</strain>
        <tissue evidence="2">Leaf</tissue>
    </source>
</reference>
<gene>
    <name evidence="2" type="ORF">SO802_010522</name>
</gene>
<accession>A0AAW2DIA2</accession>
<sequence>MDLDPYAEQETKDLGASSLFDLSRALVRMKVLQDRCVTEEGEALRTLNKEVTELNEKLEEETRQREKEQGAKATLEKELTILFGQVEMAKVDVIMEFKASQPFIDACAVYYGDWFEDCLKQAKSVYPHLDLSKVTMDDPLLSTPTGDTIFEETNDPT</sequence>
<dbReference type="Proteomes" id="UP001459277">
    <property type="component" value="Unassembled WGS sequence"/>
</dbReference>
<feature type="coiled-coil region" evidence="1">
    <location>
        <begin position="37"/>
        <end position="78"/>
    </location>
</feature>
<keyword evidence="1" id="KW-0175">Coiled coil</keyword>
<evidence type="ECO:0000313" key="2">
    <source>
        <dbReference type="EMBL" id="KAL0009020.1"/>
    </source>
</evidence>
<proteinExistence type="predicted"/>
<protein>
    <submittedName>
        <fullName evidence="2">Uncharacterized protein</fullName>
    </submittedName>
</protein>